<sequence>MDLNLKFRQLFLSAFYEPKKLAAYRLLPFGKVVKYIFIFVFFTAVLSFVNFSISSRDILADTEIPAEELKGIGPLLYPAAFVLQFLISTFYFYIKASIAALAGMGMVRIRGRRGEYRHLWRTSAVALTVPTLILLSDDLLGGIIPLATVLSWAAAFVYIWLAVGYYPKNGPSKRPVAHKPPARS</sequence>
<feature type="transmembrane region" description="Helical" evidence="1">
    <location>
        <begin position="118"/>
        <end position="136"/>
    </location>
</feature>
<accession>A0ABX9ZBZ8</accession>
<organism evidence="2 3">
    <name type="scientific">Bhargavaea beijingensis</name>
    <dbReference type="NCBI Taxonomy" id="426756"/>
    <lineage>
        <taxon>Bacteria</taxon>
        <taxon>Bacillati</taxon>
        <taxon>Bacillota</taxon>
        <taxon>Bacilli</taxon>
        <taxon>Bacillales</taxon>
        <taxon>Caryophanaceae</taxon>
        <taxon>Bhargavaea</taxon>
    </lineage>
</organism>
<dbReference type="InterPro" id="IPR009574">
    <property type="entry name" value="DUF1189"/>
</dbReference>
<keyword evidence="1" id="KW-0472">Membrane</keyword>
<comment type="caution">
    <text evidence="2">The sequence shown here is derived from an EMBL/GenBank/DDBJ whole genome shotgun (WGS) entry which is preliminary data.</text>
</comment>
<dbReference type="Pfam" id="PF06691">
    <property type="entry name" value="DUF1189"/>
    <property type="match status" value="1"/>
</dbReference>
<feature type="transmembrane region" description="Helical" evidence="1">
    <location>
        <begin position="35"/>
        <end position="55"/>
    </location>
</feature>
<keyword evidence="3" id="KW-1185">Reference proteome</keyword>
<name>A0ABX9ZBZ8_9BACL</name>
<keyword evidence="1" id="KW-0812">Transmembrane</keyword>
<evidence type="ECO:0000313" key="2">
    <source>
        <dbReference type="EMBL" id="RSK30837.1"/>
    </source>
</evidence>
<feature type="transmembrane region" description="Helical" evidence="1">
    <location>
        <begin position="142"/>
        <end position="166"/>
    </location>
</feature>
<evidence type="ECO:0000256" key="1">
    <source>
        <dbReference type="SAM" id="Phobius"/>
    </source>
</evidence>
<protein>
    <submittedName>
        <fullName evidence="2">DUF1189 domain-containing protein</fullName>
    </submittedName>
</protein>
<proteinExistence type="predicted"/>
<dbReference type="EMBL" id="RWGW01000013">
    <property type="protein sequence ID" value="RSK30837.1"/>
    <property type="molecule type" value="Genomic_DNA"/>
</dbReference>
<reference evidence="2 3" key="1">
    <citation type="submission" date="2018-12" db="EMBL/GenBank/DDBJ databases">
        <title>Comparitive functional genomics of dry heat resistant strains isolated from the viking spacecraft.</title>
        <authorList>
            <person name="Seuylemezian A."/>
            <person name="Vaishampayan P."/>
        </authorList>
    </citation>
    <scope>NUCLEOTIDE SEQUENCE [LARGE SCALE GENOMIC DNA]</scope>
    <source>
        <strain evidence="2 3">M6-11</strain>
    </source>
</reference>
<evidence type="ECO:0000313" key="3">
    <source>
        <dbReference type="Proteomes" id="UP000272481"/>
    </source>
</evidence>
<keyword evidence="1" id="KW-1133">Transmembrane helix</keyword>
<dbReference type="Proteomes" id="UP000272481">
    <property type="component" value="Unassembled WGS sequence"/>
</dbReference>
<gene>
    <name evidence="2" type="ORF">EJA12_08925</name>
</gene>